<evidence type="ECO:0008006" key="4">
    <source>
        <dbReference type="Google" id="ProtNLM"/>
    </source>
</evidence>
<keyword evidence="1" id="KW-1133">Transmembrane helix</keyword>
<proteinExistence type="predicted"/>
<name>A0ABR1XSK5_9PEZI</name>
<evidence type="ECO:0000313" key="2">
    <source>
        <dbReference type="EMBL" id="KAK8166261.1"/>
    </source>
</evidence>
<protein>
    <recommendedName>
        <fullName evidence="4">Transmembrane protein</fullName>
    </recommendedName>
</protein>
<sequence>MARHGHGVHIIAFPAFVVRSSSPSFIIIIIIIIIIIHGVCPSHFCFCVSLLLLLLLPMLPPTKTIKEEEVGTKQ</sequence>
<organism evidence="2 3">
    <name type="scientific">Phyllosticta citrichinensis</name>
    <dbReference type="NCBI Taxonomy" id="1130410"/>
    <lineage>
        <taxon>Eukaryota</taxon>
        <taxon>Fungi</taxon>
        <taxon>Dikarya</taxon>
        <taxon>Ascomycota</taxon>
        <taxon>Pezizomycotina</taxon>
        <taxon>Dothideomycetes</taxon>
        <taxon>Dothideomycetes incertae sedis</taxon>
        <taxon>Botryosphaeriales</taxon>
        <taxon>Phyllostictaceae</taxon>
        <taxon>Phyllosticta</taxon>
    </lineage>
</organism>
<evidence type="ECO:0000313" key="3">
    <source>
        <dbReference type="Proteomes" id="UP001456524"/>
    </source>
</evidence>
<keyword evidence="1" id="KW-0472">Membrane</keyword>
<feature type="transmembrane region" description="Helical" evidence="1">
    <location>
        <begin position="25"/>
        <end position="56"/>
    </location>
</feature>
<accession>A0ABR1XSK5</accession>
<comment type="caution">
    <text evidence="2">The sequence shown here is derived from an EMBL/GenBank/DDBJ whole genome shotgun (WGS) entry which is preliminary data.</text>
</comment>
<keyword evidence="1" id="KW-0812">Transmembrane</keyword>
<dbReference type="EMBL" id="JBBWUH010000005">
    <property type="protein sequence ID" value="KAK8166261.1"/>
    <property type="molecule type" value="Genomic_DNA"/>
</dbReference>
<gene>
    <name evidence="2" type="ORF">IWX90DRAFT_432291</name>
</gene>
<dbReference type="Proteomes" id="UP001456524">
    <property type="component" value="Unassembled WGS sequence"/>
</dbReference>
<keyword evidence="3" id="KW-1185">Reference proteome</keyword>
<reference evidence="2 3" key="1">
    <citation type="journal article" date="2022" name="G3 (Bethesda)">
        <title>Enemy or ally: a genomic approach to elucidate the lifestyle of Phyllosticta citrichinaensis.</title>
        <authorList>
            <person name="Buijs V.A."/>
            <person name="Groenewald J.Z."/>
            <person name="Haridas S."/>
            <person name="LaButti K.M."/>
            <person name="Lipzen A."/>
            <person name="Martin F.M."/>
            <person name="Barry K."/>
            <person name="Grigoriev I.V."/>
            <person name="Crous P.W."/>
            <person name="Seidl M.F."/>
        </authorList>
    </citation>
    <scope>NUCLEOTIDE SEQUENCE [LARGE SCALE GENOMIC DNA]</scope>
    <source>
        <strain evidence="2 3">CBS 129764</strain>
    </source>
</reference>
<evidence type="ECO:0000256" key="1">
    <source>
        <dbReference type="SAM" id="Phobius"/>
    </source>
</evidence>